<proteinExistence type="inferred from homology"/>
<evidence type="ECO:0000256" key="11">
    <source>
        <dbReference type="RuleBase" id="RU003953"/>
    </source>
</evidence>
<comment type="caution">
    <text evidence="15">The sequence shown here is derived from an EMBL/GenBank/DDBJ whole genome shotgun (WGS) entry which is preliminary data.</text>
</comment>
<keyword evidence="8" id="KW-0547">Nucleotide-binding</keyword>
<reference evidence="15" key="1">
    <citation type="submission" date="2020-10" db="EMBL/GenBank/DDBJ databases">
        <authorList>
            <person name="Castelo-Branco R."/>
            <person name="Eusebio N."/>
            <person name="Adriana R."/>
            <person name="Vieira A."/>
            <person name="Brugerolle De Fraissinette N."/>
            <person name="Rezende De Castro R."/>
            <person name="Schneider M.P."/>
            <person name="Vasconcelos V."/>
            <person name="Leao P.N."/>
        </authorList>
    </citation>
    <scope>NUCLEOTIDE SEQUENCE</scope>
    <source>
        <strain evidence="15">LEGE 12446</strain>
    </source>
</reference>
<keyword evidence="5" id="KW-0819">tRNA processing</keyword>
<dbReference type="GO" id="GO:0008033">
    <property type="term" value="P:tRNA processing"/>
    <property type="evidence" value="ECO:0007669"/>
    <property type="project" value="UniProtKB-KW"/>
</dbReference>
<evidence type="ECO:0000256" key="7">
    <source>
        <dbReference type="ARBA" id="ARBA00022723"/>
    </source>
</evidence>
<dbReference type="Gene3D" id="1.10.3090.10">
    <property type="entry name" value="cca-adding enzyme, domain 2"/>
    <property type="match status" value="1"/>
</dbReference>
<keyword evidence="10 11" id="KW-0694">RNA-binding</keyword>
<dbReference type="CDD" id="cd05398">
    <property type="entry name" value="NT_ClassII-CCAase"/>
    <property type="match status" value="1"/>
</dbReference>
<keyword evidence="6" id="KW-0548">Nucleotidyltransferase</keyword>
<dbReference type="EMBL" id="JADEXS010000577">
    <property type="protein sequence ID" value="MBE9026319.1"/>
    <property type="molecule type" value="Genomic_DNA"/>
</dbReference>
<dbReference type="InterPro" id="IPR050124">
    <property type="entry name" value="tRNA_CCA-adding_enzyme"/>
</dbReference>
<dbReference type="SUPFAM" id="SSF81891">
    <property type="entry name" value="Poly A polymerase C-terminal region-like"/>
    <property type="match status" value="1"/>
</dbReference>
<dbReference type="GO" id="GO:0000166">
    <property type="term" value="F:nucleotide binding"/>
    <property type="evidence" value="ECO:0007669"/>
    <property type="project" value="UniProtKB-KW"/>
</dbReference>
<dbReference type="Gene3D" id="3.30.460.10">
    <property type="entry name" value="Beta Polymerase, domain 2"/>
    <property type="match status" value="1"/>
</dbReference>
<dbReference type="GO" id="GO:0000049">
    <property type="term" value="F:tRNA binding"/>
    <property type="evidence" value="ECO:0007669"/>
    <property type="project" value="UniProtKB-KW"/>
</dbReference>
<keyword evidence="3" id="KW-0820">tRNA-binding</keyword>
<evidence type="ECO:0000256" key="5">
    <source>
        <dbReference type="ARBA" id="ARBA00022694"/>
    </source>
</evidence>
<evidence type="ECO:0000256" key="10">
    <source>
        <dbReference type="ARBA" id="ARBA00022884"/>
    </source>
</evidence>
<evidence type="ECO:0000256" key="6">
    <source>
        <dbReference type="ARBA" id="ARBA00022695"/>
    </source>
</evidence>
<evidence type="ECO:0000256" key="8">
    <source>
        <dbReference type="ARBA" id="ARBA00022741"/>
    </source>
</evidence>
<keyword evidence="4 11" id="KW-0808">Transferase</keyword>
<comment type="similarity">
    <text evidence="2 11">Belongs to the tRNA nucleotidyltransferase/poly(A) polymerase family.</text>
</comment>
<feature type="domain" description="Poly A polymerase head" evidence="12">
    <location>
        <begin position="25"/>
        <end position="137"/>
    </location>
</feature>
<organism evidence="15 16">
    <name type="scientific">Desmonostoc muscorum LEGE 12446</name>
    <dbReference type="NCBI Taxonomy" id="1828758"/>
    <lineage>
        <taxon>Bacteria</taxon>
        <taxon>Bacillati</taxon>
        <taxon>Cyanobacteriota</taxon>
        <taxon>Cyanophyceae</taxon>
        <taxon>Nostocales</taxon>
        <taxon>Nostocaceae</taxon>
        <taxon>Desmonostoc</taxon>
    </lineage>
</organism>
<dbReference type="Proteomes" id="UP000622533">
    <property type="component" value="Unassembled WGS sequence"/>
</dbReference>
<evidence type="ECO:0000259" key="14">
    <source>
        <dbReference type="Pfam" id="PF13735"/>
    </source>
</evidence>
<dbReference type="RefSeq" id="WP_193921986.1">
    <property type="nucleotide sequence ID" value="NZ_JADEXS020000001.1"/>
</dbReference>
<evidence type="ECO:0000256" key="9">
    <source>
        <dbReference type="ARBA" id="ARBA00022842"/>
    </source>
</evidence>
<evidence type="ECO:0000256" key="4">
    <source>
        <dbReference type="ARBA" id="ARBA00022679"/>
    </source>
</evidence>
<dbReference type="SUPFAM" id="SSF81301">
    <property type="entry name" value="Nucleotidyltransferase"/>
    <property type="match status" value="1"/>
</dbReference>
<dbReference type="Pfam" id="PF13735">
    <property type="entry name" value="tRNA_NucTran2_2"/>
    <property type="match status" value="1"/>
</dbReference>
<evidence type="ECO:0000256" key="1">
    <source>
        <dbReference type="ARBA" id="ARBA00001946"/>
    </source>
</evidence>
<dbReference type="InterPro" id="IPR032828">
    <property type="entry name" value="PolyA_RNA-bd"/>
</dbReference>
<comment type="cofactor">
    <cofactor evidence="1">
        <name>Mg(2+)</name>
        <dbReference type="ChEBI" id="CHEBI:18420"/>
    </cofactor>
</comment>
<dbReference type="GO" id="GO:0046872">
    <property type="term" value="F:metal ion binding"/>
    <property type="evidence" value="ECO:0007669"/>
    <property type="project" value="UniProtKB-KW"/>
</dbReference>
<protein>
    <submittedName>
        <fullName evidence="15">CCA tRNA nucleotidyltransferase</fullName>
    </submittedName>
</protein>
<dbReference type="Pfam" id="PF12627">
    <property type="entry name" value="PolyA_pol_RNAbd"/>
    <property type="match status" value="1"/>
</dbReference>
<evidence type="ECO:0000313" key="16">
    <source>
        <dbReference type="Proteomes" id="UP000622533"/>
    </source>
</evidence>
<sequence length="442" mass="48498">MHSFIASTLAPENWPFSLALLPQPAYMVGGAVRDAILGRTREYLDLDFVIPSNAVKVAKAIAHHYNAGFVLLDAERQIARVVFPHATADFAQQEGDSLEVDLHRRDFTINAIAYNPHTQEIIDPLQGYADLQQGILRMVSPANLKDDPLRLMRAYRQAAQLNFTIESATQTTIRSLASHISTVAAERFRVEIGYLLANAQGTPWITTAWEDGLLTPFFKNATRESLNKLAAVDNAAVLLAQNWQQLGVQLQAYVRDSIKTTWLAIAKLASLVNPNPELAEIELQELTYSRAEVRGVTTALKLSPHLKVANMSLREQYFLFQDADIVFPATVVLAVAFDNLVEAMSGDNQLNTAVATTQGTHAARCLVFAPLINRYLNPDDLVAHPTPLVSGKDLIIALDIPASPIVGKLLTEIAIAQAEGKISTPTDAIAFARELIEAKMMN</sequence>
<dbReference type="PANTHER" id="PTHR47545">
    <property type="entry name" value="MULTIFUNCTIONAL CCA PROTEIN"/>
    <property type="match status" value="1"/>
</dbReference>
<evidence type="ECO:0000313" key="15">
    <source>
        <dbReference type="EMBL" id="MBE9026319.1"/>
    </source>
</evidence>
<feature type="domain" description="tRNA nucleotidyltransferase/poly(A) polymerase RNA and SrmB- binding" evidence="13">
    <location>
        <begin position="162"/>
        <end position="221"/>
    </location>
</feature>
<accession>A0A8J6ZSU1</accession>
<dbReference type="PANTHER" id="PTHR47545:SF2">
    <property type="entry name" value="CC-ADDING TRNA NUCLEOTIDYLTRANSFERASE"/>
    <property type="match status" value="1"/>
</dbReference>
<evidence type="ECO:0000256" key="2">
    <source>
        <dbReference type="ARBA" id="ARBA00007265"/>
    </source>
</evidence>
<dbReference type="Pfam" id="PF01743">
    <property type="entry name" value="PolyA_pol"/>
    <property type="match status" value="1"/>
</dbReference>
<dbReference type="GO" id="GO:0016779">
    <property type="term" value="F:nucleotidyltransferase activity"/>
    <property type="evidence" value="ECO:0007669"/>
    <property type="project" value="UniProtKB-KW"/>
</dbReference>
<keyword evidence="16" id="KW-1185">Reference proteome</keyword>
<name>A0A8J6ZSU1_DESMC</name>
<keyword evidence="7" id="KW-0479">Metal-binding</keyword>
<evidence type="ECO:0000259" key="13">
    <source>
        <dbReference type="Pfam" id="PF12627"/>
    </source>
</evidence>
<evidence type="ECO:0000259" key="12">
    <source>
        <dbReference type="Pfam" id="PF01743"/>
    </source>
</evidence>
<dbReference type="InterPro" id="IPR043519">
    <property type="entry name" value="NT_sf"/>
</dbReference>
<keyword evidence="9" id="KW-0460">Magnesium</keyword>
<dbReference type="InterPro" id="IPR032810">
    <property type="entry name" value="CCA-adding_enz_C"/>
</dbReference>
<dbReference type="InterPro" id="IPR002646">
    <property type="entry name" value="PolA_pol_head_dom"/>
</dbReference>
<gene>
    <name evidence="15" type="ORF">IQ276_29035</name>
</gene>
<feature type="domain" description="CCA-adding enzyme C-terminal" evidence="14">
    <location>
        <begin position="260"/>
        <end position="429"/>
    </location>
</feature>
<dbReference type="AlphaFoldDB" id="A0A8J6ZSU1"/>
<evidence type="ECO:0000256" key="3">
    <source>
        <dbReference type="ARBA" id="ARBA00022555"/>
    </source>
</evidence>